<reference evidence="1 2" key="1">
    <citation type="submission" date="2018-11" db="EMBL/GenBank/DDBJ databases">
        <title>Genome sequencing and assembly of Clostridium tagluense strain A121.</title>
        <authorList>
            <person name="Murakami T."/>
            <person name="Segawa T."/>
            <person name="Shcherbakova V.A."/>
            <person name="Mori H."/>
            <person name="Yoshimura Y."/>
        </authorList>
    </citation>
    <scope>NUCLEOTIDE SEQUENCE [LARGE SCALE GENOMIC DNA]</scope>
    <source>
        <strain evidence="1 2">A121</strain>
    </source>
</reference>
<evidence type="ECO:0000313" key="2">
    <source>
        <dbReference type="Proteomes" id="UP000287872"/>
    </source>
</evidence>
<dbReference type="EMBL" id="BHYK01000039">
    <property type="protein sequence ID" value="GCD12688.1"/>
    <property type="molecule type" value="Genomic_DNA"/>
</dbReference>
<name>A0A401UTA7_9CLOT</name>
<dbReference type="Proteomes" id="UP000287872">
    <property type="component" value="Unassembled WGS sequence"/>
</dbReference>
<protein>
    <submittedName>
        <fullName evidence="1">Uncharacterized protein</fullName>
    </submittedName>
</protein>
<keyword evidence="2" id="KW-1185">Reference proteome</keyword>
<organism evidence="1 2">
    <name type="scientific">Clostridium tagluense</name>
    <dbReference type="NCBI Taxonomy" id="360422"/>
    <lineage>
        <taxon>Bacteria</taxon>
        <taxon>Bacillati</taxon>
        <taxon>Bacillota</taxon>
        <taxon>Clostridia</taxon>
        <taxon>Eubacteriales</taxon>
        <taxon>Clostridiaceae</taxon>
        <taxon>Clostridium</taxon>
    </lineage>
</organism>
<evidence type="ECO:0000313" key="1">
    <source>
        <dbReference type="EMBL" id="GCD12688.1"/>
    </source>
</evidence>
<gene>
    <name evidence="1" type="ORF">Ctaglu_43110</name>
</gene>
<comment type="caution">
    <text evidence="1">The sequence shown here is derived from an EMBL/GenBank/DDBJ whole genome shotgun (WGS) entry which is preliminary data.</text>
</comment>
<sequence length="40" mass="4697">MSNEEIIKKQKDLLYLVIKLSEKINTPIDDTDQQVYIMEG</sequence>
<dbReference type="AlphaFoldDB" id="A0A401UTA7"/>
<dbReference type="RefSeq" id="WP_267901311.1">
    <property type="nucleotide sequence ID" value="NZ_BHYK01000039.1"/>
</dbReference>
<accession>A0A401UTA7</accession>
<proteinExistence type="predicted"/>